<dbReference type="Proteomes" id="UP000184130">
    <property type="component" value="Unassembled WGS sequence"/>
</dbReference>
<comment type="cofactor">
    <cofactor evidence="1">
        <name>FMN</name>
        <dbReference type="ChEBI" id="CHEBI:58210"/>
    </cofactor>
</comment>
<dbReference type="PANTHER" id="PTHR38030:SF2">
    <property type="entry name" value="PROTOPORPHYRINOGEN IX DEHYDROGENASE [QUINONE]"/>
    <property type="match status" value="1"/>
</dbReference>
<dbReference type="AlphaFoldDB" id="A0A1M6WD52"/>
<evidence type="ECO:0000256" key="1">
    <source>
        <dbReference type="ARBA" id="ARBA00001917"/>
    </source>
</evidence>
<evidence type="ECO:0000259" key="2">
    <source>
        <dbReference type="Pfam" id="PF12724"/>
    </source>
</evidence>
<dbReference type="RefSeq" id="WP_073209429.1">
    <property type="nucleotide sequence ID" value="NZ_FRBD01000016.1"/>
</dbReference>
<accession>A0A1M6WD52</accession>
<organism evidence="3 4">
    <name type="scientific">Xylanibacter ruminicola</name>
    <name type="common">Prevotella ruminicola</name>
    <dbReference type="NCBI Taxonomy" id="839"/>
    <lineage>
        <taxon>Bacteria</taxon>
        <taxon>Pseudomonadati</taxon>
        <taxon>Bacteroidota</taxon>
        <taxon>Bacteroidia</taxon>
        <taxon>Bacteroidales</taxon>
        <taxon>Prevotellaceae</taxon>
        <taxon>Xylanibacter</taxon>
    </lineage>
</organism>
<dbReference type="InterPro" id="IPR029039">
    <property type="entry name" value="Flavoprotein-like_sf"/>
</dbReference>
<dbReference type="GO" id="GO:0010181">
    <property type="term" value="F:FMN binding"/>
    <property type="evidence" value="ECO:0007669"/>
    <property type="project" value="InterPro"/>
</dbReference>
<proteinExistence type="predicted"/>
<gene>
    <name evidence="3" type="ORF">SAMN05216463_11638</name>
</gene>
<protein>
    <submittedName>
        <fullName evidence="3">Protoporphyrinogen IX oxidase, menaquinone-dependent (Flavodoxin domain)</fullName>
    </submittedName>
</protein>
<evidence type="ECO:0000313" key="4">
    <source>
        <dbReference type="Proteomes" id="UP000184130"/>
    </source>
</evidence>
<dbReference type="InterPro" id="IPR052200">
    <property type="entry name" value="Protoporphyrinogen_IX_DH"/>
</dbReference>
<dbReference type="Pfam" id="PF12724">
    <property type="entry name" value="Flavodoxin_5"/>
    <property type="match status" value="1"/>
</dbReference>
<name>A0A1M6WD52_XYLRU</name>
<dbReference type="EMBL" id="FRBD01000016">
    <property type="protein sequence ID" value="SHK91584.1"/>
    <property type="molecule type" value="Genomic_DNA"/>
</dbReference>
<reference evidence="3 4" key="1">
    <citation type="submission" date="2016-11" db="EMBL/GenBank/DDBJ databases">
        <authorList>
            <person name="Jaros S."/>
            <person name="Januszkiewicz K."/>
            <person name="Wedrychowicz H."/>
        </authorList>
    </citation>
    <scope>NUCLEOTIDE SEQUENCE [LARGE SCALE GENOMIC DNA]</scope>
    <source>
        <strain evidence="3 4">KHT3</strain>
    </source>
</reference>
<dbReference type="Gene3D" id="3.40.50.360">
    <property type="match status" value="1"/>
</dbReference>
<dbReference type="GO" id="GO:0006783">
    <property type="term" value="P:heme biosynthetic process"/>
    <property type="evidence" value="ECO:0007669"/>
    <property type="project" value="TreeGrafter"/>
</dbReference>
<evidence type="ECO:0000313" key="3">
    <source>
        <dbReference type="EMBL" id="SHK91584.1"/>
    </source>
</evidence>
<dbReference type="PROSITE" id="PS00201">
    <property type="entry name" value="FLAVODOXIN"/>
    <property type="match status" value="1"/>
</dbReference>
<feature type="domain" description="Flavodoxin" evidence="2">
    <location>
        <begin position="5"/>
        <end position="138"/>
    </location>
</feature>
<sequence>MERAIIIYGSQYGTTKRYAEHLSEMTGIEAVAFKDAKAIDMYERVLFMGALYAGSVLGLKKTVSKMSRKQELVIVTVGLVDPTDPENIAYIRHSIKERVPEHFYDETRIFHLHGAIDYSHLSLKHRMMMAVIHSKISKMPEEKLNTEAKTILATYGKKVDYVDFQTLDNLKLCP</sequence>
<dbReference type="GO" id="GO:0009055">
    <property type="term" value="F:electron transfer activity"/>
    <property type="evidence" value="ECO:0007669"/>
    <property type="project" value="InterPro"/>
</dbReference>
<dbReference type="GO" id="GO:0070819">
    <property type="term" value="F:menaquinone-dependent protoporphyrinogen oxidase activity"/>
    <property type="evidence" value="ECO:0007669"/>
    <property type="project" value="TreeGrafter"/>
</dbReference>
<dbReference type="InterPro" id="IPR001226">
    <property type="entry name" value="Flavodoxin_CS"/>
</dbReference>
<dbReference type="SUPFAM" id="SSF52218">
    <property type="entry name" value="Flavoproteins"/>
    <property type="match status" value="1"/>
</dbReference>
<dbReference type="OrthoDB" id="597684at2"/>
<dbReference type="PANTHER" id="PTHR38030">
    <property type="entry name" value="PROTOPORPHYRINOGEN IX DEHYDROGENASE [MENAQUINONE]"/>
    <property type="match status" value="1"/>
</dbReference>
<dbReference type="InterPro" id="IPR026816">
    <property type="entry name" value="Flavodoxin_dom"/>
</dbReference>